<gene>
    <name evidence="2" type="ORF">GCM10011531_02500</name>
</gene>
<dbReference type="Pfam" id="PF01546">
    <property type="entry name" value="Peptidase_M20"/>
    <property type="match status" value="1"/>
</dbReference>
<dbReference type="EMBL" id="BMIC01000001">
    <property type="protein sequence ID" value="GFZ76720.1"/>
    <property type="molecule type" value="Genomic_DNA"/>
</dbReference>
<organism evidence="2 3">
    <name type="scientific">Aquaticitalea lipolytica</name>
    <dbReference type="NCBI Taxonomy" id="1247562"/>
    <lineage>
        <taxon>Bacteria</taxon>
        <taxon>Pseudomonadati</taxon>
        <taxon>Bacteroidota</taxon>
        <taxon>Flavobacteriia</taxon>
        <taxon>Flavobacteriales</taxon>
        <taxon>Flavobacteriaceae</taxon>
        <taxon>Aquaticitalea</taxon>
    </lineage>
</organism>
<dbReference type="Gene3D" id="3.40.630.10">
    <property type="entry name" value="Zn peptidases"/>
    <property type="match status" value="1"/>
</dbReference>
<dbReference type="SUPFAM" id="SSF53187">
    <property type="entry name" value="Zn-dependent exopeptidases"/>
    <property type="match status" value="1"/>
</dbReference>
<dbReference type="PANTHER" id="PTHR11014:SF169">
    <property type="entry name" value="CLAN MH, FAMILY M20, PEPTIDASE T-LIKE METALLOPEPTIDASE"/>
    <property type="match status" value="1"/>
</dbReference>
<comment type="caution">
    <text evidence="2">The sequence shown here is derived from an EMBL/GenBank/DDBJ whole genome shotgun (WGS) entry which is preliminary data.</text>
</comment>
<dbReference type="AlphaFoldDB" id="A0A8J2TNL6"/>
<keyword evidence="1" id="KW-0378">Hydrolase</keyword>
<reference evidence="2 3" key="1">
    <citation type="journal article" date="2014" name="Int. J. Syst. Evol. Microbiol.">
        <title>Complete genome sequence of Corynebacterium casei LMG S-19264T (=DSM 44701T), isolated from a smear-ripened cheese.</title>
        <authorList>
            <consortium name="US DOE Joint Genome Institute (JGI-PGF)"/>
            <person name="Walter F."/>
            <person name="Albersmeier A."/>
            <person name="Kalinowski J."/>
            <person name="Ruckert C."/>
        </authorList>
    </citation>
    <scope>NUCLEOTIDE SEQUENCE [LARGE SCALE GENOMIC DNA]</scope>
    <source>
        <strain evidence="2 3">CGMCC 1.15295</strain>
    </source>
</reference>
<protein>
    <submittedName>
        <fullName evidence="2">Uncharacterized protein</fullName>
    </submittedName>
</protein>
<dbReference type="InterPro" id="IPR002933">
    <property type="entry name" value="Peptidase_M20"/>
</dbReference>
<dbReference type="PANTHER" id="PTHR11014">
    <property type="entry name" value="PEPTIDASE M20 FAMILY MEMBER"/>
    <property type="match status" value="1"/>
</dbReference>
<dbReference type="InterPro" id="IPR036264">
    <property type="entry name" value="Bact_exopeptidase_dim_dom"/>
</dbReference>
<dbReference type="Gene3D" id="3.30.70.360">
    <property type="match status" value="1"/>
</dbReference>
<dbReference type="SUPFAM" id="SSF55031">
    <property type="entry name" value="Bacterial exopeptidase dimerisation domain"/>
    <property type="match status" value="1"/>
</dbReference>
<name>A0A8J2TNL6_9FLAO</name>
<accession>A0A8J2TNL6</accession>
<keyword evidence="3" id="KW-1185">Reference proteome</keyword>
<dbReference type="RefSeq" id="WP_188604521.1">
    <property type="nucleotide sequence ID" value="NZ_BMIC01000001.1"/>
</dbReference>
<proteinExistence type="predicted"/>
<evidence type="ECO:0000313" key="3">
    <source>
        <dbReference type="Proteomes" id="UP000598120"/>
    </source>
</evidence>
<dbReference type="Proteomes" id="UP000598120">
    <property type="component" value="Unassembled WGS sequence"/>
</dbReference>
<sequence>MGEKSYGISPSHGELHYTLRTWNETIMNTVKRNIEDGTNKICKTHNLNYTIDWFEYFPSSKNTTDCNTLVNNAAITNKLTVIERPFPFKFGEDFGWFSKSYKTAMFGLGAGINTPALHHNNYDFPEELIETGIKMFTSIITSVLGE</sequence>
<evidence type="ECO:0000256" key="1">
    <source>
        <dbReference type="ARBA" id="ARBA00022801"/>
    </source>
</evidence>
<dbReference type="InterPro" id="IPR017439">
    <property type="entry name" value="Amidohydrolase"/>
</dbReference>
<dbReference type="GO" id="GO:0016787">
    <property type="term" value="F:hydrolase activity"/>
    <property type="evidence" value="ECO:0007669"/>
    <property type="project" value="InterPro"/>
</dbReference>
<evidence type="ECO:0000313" key="2">
    <source>
        <dbReference type="EMBL" id="GFZ76720.1"/>
    </source>
</evidence>